<dbReference type="InterPro" id="IPR011840">
    <property type="entry name" value="PulA_typeI"/>
</dbReference>
<dbReference type="OrthoDB" id="9761875at2"/>
<dbReference type="PANTHER" id="PTHR43002">
    <property type="entry name" value="GLYCOGEN DEBRANCHING ENZYME"/>
    <property type="match status" value="1"/>
</dbReference>
<dbReference type="Gene3D" id="2.60.40.10">
    <property type="entry name" value="Immunoglobulins"/>
    <property type="match status" value="1"/>
</dbReference>
<dbReference type="Pfam" id="PF02922">
    <property type="entry name" value="CBM_48"/>
    <property type="match status" value="1"/>
</dbReference>
<dbReference type="PATRIC" id="fig|1216932.3.peg.2584"/>
<dbReference type="RefSeq" id="WP_084485450.1">
    <property type="nucleotide sequence ID" value="NZ_HG917868.1"/>
</dbReference>
<dbReference type="Gene3D" id="3.20.20.80">
    <property type="entry name" value="Glycosidases"/>
    <property type="match status" value="1"/>
</dbReference>
<dbReference type="InterPro" id="IPR013780">
    <property type="entry name" value="Glyco_hydro_b"/>
</dbReference>
<reference evidence="3 4" key="1">
    <citation type="submission" date="2013-11" db="EMBL/GenBank/DDBJ databases">
        <title>Complete genome sequence of Clostridum sp. M2/40.</title>
        <authorList>
            <person name="Wibberg D."/>
            <person name="Puehler A."/>
            <person name="Schlueter A."/>
        </authorList>
    </citation>
    <scope>NUCLEOTIDE SEQUENCE [LARGE SCALE GENOMIC DNA]</scope>
    <source>
        <strain evidence="4">M2/40</strain>
    </source>
</reference>
<dbReference type="AlphaFoldDB" id="W6SJ83"/>
<keyword evidence="3" id="KW-0378">Hydrolase</keyword>
<dbReference type="InterPro" id="IPR006047">
    <property type="entry name" value="GH13_cat_dom"/>
</dbReference>
<dbReference type="InterPro" id="IPR013783">
    <property type="entry name" value="Ig-like_fold"/>
</dbReference>
<dbReference type="Gene3D" id="2.60.40.1180">
    <property type="entry name" value="Golgi alpha-mannosidase II"/>
    <property type="match status" value="1"/>
</dbReference>
<dbReference type="SUPFAM" id="SSF51445">
    <property type="entry name" value="(Trans)glycosidases"/>
    <property type="match status" value="1"/>
</dbReference>
<dbReference type="SUPFAM" id="SSF51011">
    <property type="entry name" value="Glycosyl hydrolase domain"/>
    <property type="match status" value="1"/>
</dbReference>
<name>W6SJ83_9CLOT</name>
<gene>
    <name evidence="3" type="primary">pulA3</name>
    <name evidence="3" type="ORF">CM240_2616</name>
</gene>
<proteinExistence type="inferred from homology"/>
<dbReference type="HOGENOM" id="CLU_004744_4_1_9"/>
<feature type="domain" description="Glycosyl hydrolase family 13 catalytic" evidence="2">
    <location>
        <begin position="156"/>
        <end position="570"/>
    </location>
</feature>
<accession>W6SJ83</accession>
<dbReference type="SMART" id="SM00642">
    <property type="entry name" value="Aamy"/>
    <property type="match status" value="1"/>
</dbReference>
<evidence type="ECO:0000259" key="2">
    <source>
        <dbReference type="SMART" id="SM00642"/>
    </source>
</evidence>
<dbReference type="InterPro" id="IPR049117">
    <property type="entry name" value="pulA_all-beta"/>
</dbReference>
<dbReference type="Proteomes" id="UP000019426">
    <property type="component" value="Chromosome M2/40_rep1"/>
</dbReference>
<dbReference type="KEGG" id="clt:CM240_2616"/>
<dbReference type="InterPro" id="IPR004193">
    <property type="entry name" value="Glyco_hydro_13_N"/>
</dbReference>
<dbReference type="InterPro" id="IPR037439">
    <property type="entry name" value="Branching_enzy"/>
</dbReference>
<dbReference type="CDD" id="cd11341">
    <property type="entry name" value="AmyAc_Pullulanase_LD-like"/>
    <property type="match status" value="1"/>
</dbReference>
<dbReference type="InterPro" id="IPR014756">
    <property type="entry name" value="Ig_E-set"/>
</dbReference>
<dbReference type="EC" id="3.2.1.41" evidence="3"/>
<protein>
    <submittedName>
        <fullName evidence="3">Pullulanase</fullName>
        <ecNumber evidence="3">3.2.1.41</ecNumber>
    </submittedName>
</protein>
<keyword evidence="3" id="KW-0326">Glycosidase</keyword>
<dbReference type="STRING" id="1216932.CM240_2616"/>
<dbReference type="GO" id="GO:0003844">
    <property type="term" value="F:1,4-alpha-glucan branching enzyme activity"/>
    <property type="evidence" value="ECO:0007669"/>
    <property type="project" value="InterPro"/>
</dbReference>
<keyword evidence="4" id="KW-1185">Reference proteome</keyword>
<dbReference type="GO" id="GO:0051060">
    <property type="term" value="F:pullulanase activity"/>
    <property type="evidence" value="ECO:0007669"/>
    <property type="project" value="UniProtKB-EC"/>
</dbReference>
<evidence type="ECO:0000256" key="1">
    <source>
        <dbReference type="ARBA" id="ARBA00008061"/>
    </source>
</evidence>
<dbReference type="CDD" id="cd02860">
    <property type="entry name" value="E_set_Pullulanase"/>
    <property type="match status" value="1"/>
</dbReference>
<organism evidence="3 4">
    <name type="scientific">Clostridium bornimense</name>
    <dbReference type="NCBI Taxonomy" id="1216932"/>
    <lineage>
        <taxon>Bacteria</taxon>
        <taxon>Bacillati</taxon>
        <taxon>Bacillota</taxon>
        <taxon>Clostridia</taxon>
        <taxon>Eubacteriales</taxon>
        <taxon>Clostridiaceae</taxon>
        <taxon>Clostridium</taxon>
    </lineage>
</organism>
<dbReference type="EMBL" id="HG917868">
    <property type="protein sequence ID" value="CDM69740.1"/>
    <property type="molecule type" value="Genomic_DNA"/>
</dbReference>
<dbReference type="Pfam" id="PF00128">
    <property type="entry name" value="Alpha-amylase"/>
    <property type="match status" value="1"/>
</dbReference>
<evidence type="ECO:0000313" key="3">
    <source>
        <dbReference type="EMBL" id="CDM69740.1"/>
    </source>
</evidence>
<dbReference type="eggNOG" id="COG1523">
    <property type="taxonomic scope" value="Bacteria"/>
</dbReference>
<comment type="similarity">
    <text evidence="1">Belongs to the glycosyl hydrolase 13 family.</text>
</comment>
<dbReference type="SUPFAM" id="SSF81296">
    <property type="entry name" value="E set domains"/>
    <property type="match status" value="1"/>
</dbReference>
<evidence type="ECO:0000313" key="4">
    <source>
        <dbReference type="Proteomes" id="UP000019426"/>
    </source>
</evidence>
<dbReference type="GO" id="GO:0005978">
    <property type="term" value="P:glycogen biosynthetic process"/>
    <property type="evidence" value="ECO:0007669"/>
    <property type="project" value="InterPro"/>
</dbReference>
<dbReference type="PIRSF" id="PIRSF000463">
    <property type="entry name" value="GlgB"/>
    <property type="match status" value="1"/>
</dbReference>
<dbReference type="Pfam" id="PF21653">
    <property type="entry name" value="pulA_all-beta"/>
    <property type="match status" value="1"/>
</dbReference>
<sequence length="673" mass="76667">MGDKKFFEVSTESGYKSISYDEFEDTYYYEGELGALYTKMETKFVLWAPTAEDVKVIFYGTDGKEYRSSYRSKIDMIKGEKGIWEVKVDGDLNGEYYNYLVKNKGIVNEVVDPYAKALGVNGDRGMVTNLLSTNPEGWENDRKPKQISPVDAVIYEMHVRDFSIDENSGVSNEKKGKFLGVCESGTTTNRKTKTCLDHLEELGVTHIHLLPSFDYSTVDESNLDIPQYNWGYDPKNYNAPEGSYSTDPFNGEVRIKEFKEMVKKVHEKGIRVVMDMVYNHTMKSFDSNLNLAVPNYYYRQDSKGNFADGSACGNETASERKMVRKFIVDSVIYWAKEYHIDGFRFDLMGLHDIETMKEIRKGLDKIDKTIIMYGEGWNGGPSPLPEEKAALKKNTVKYGNLQIAAFSDDVRDGVKGHVFYEDEPGFVNGAKDMEETIKFAVVASTKHPEVDYSKINYSDHPWANEPYQTVTYASAHDNYTLFDKLQVVNKEATISELKRMNKLIASIILTSQGIAFIHAGEEFARTKVKEDGTLDENSHKSPDSVNKLDWKRKEEFIDIFNYYKGLIKLRRTHKGFRMDRTIDIVNNIKFLSKGKSFSKDNIVAYTINSAAVGDTWNEIAVIFNGNDEDVQVKLPSKGWSLVVDNNVAGVEEIKFIDDTKIIVPKVSAYILYK</sequence>
<dbReference type="InterPro" id="IPR017853">
    <property type="entry name" value="GH"/>
</dbReference>
<dbReference type="SMR" id="W6SJ83"/>
<dbReference type="NCBIfam" id="TIGR02104">
    <property type="entry name" value="pulA_typeI"/>
    <property type="match status" value="1"/>
</dbReference>